<protein>
    <submittedName>
        <fullName evidence="3">Uncharacterized protein</fullName>
    </submittedName>
</protein>
<keyword evidence="2" id="KW-0812">Transmembrane</keyword>
<keyword evidence="2" id="KW-1133">Transmembrane helix</keyword>
<dbReference type="AlphaFoldDB" id="A0AAW0FYZ4"/>
<evidence type="ECO:0000313" key="4">
    <source>
        <dbReference type="Proteomes" id="UP001385951"/>
    </source>
</evidence>
<evidence type="ECO:0000313" key="3">
    <source>
        <dbReference type="EMBL" id="KAK7686738.1"/>
    </source>
</evidence>
<feature type="region of interest" description="Disordered" evidence="1">
    <location>
        <begin position="125"/>
        <end position="167"/>
    </location>
</feature>
<keyword evidence="2" id="KW-0472">Membrane</keyword>
<evidence type="ECO:0000256" key="2">
    <source>
        <dbReference type="SAM" id="Phobius"/>
    </source>
</evidence>
<reference evidence="3 4" key="1">
    <citation type="submission" date="2022-09" db="EMBL/GenBank/DDBJ databases">
        <authorList>
            <person name="Palmer J.M."/>
        </authorList>
    </citation>
    <scope>NUCLEOTIDE SEQUENCE [LARGE SCALE GENOMIC DNA]</scope>
    <source>
        <strain evidence="3 4">DSM 7382</strain>
    </source>
</reference>
<name>A0AAW0FYZ4_9APHY</name>
<organism evidence="3 4">
    <name type="scientific">Cerrena zonata</name>
    <dbReference type="NCBI Taxonomy" id="2478898"/>
    <lineage>
        <taxon>Eukaryota</taxon>
        <taxon>Fungi</taxon>
        <taxon>Dikarya</taxon>
        <taxon>Basidiomycota</taxon>
        <taxon>Agaricomycotina</taxon>
        <taxon>Agaricomycetes</taxon>
        <taxon>Polyporales</taxon>
        <taxon>Cerrenaceae</taxon>
        <taxon>Cerrena</taxon>
    </lineage>
</organism>
<dbReference type="Proteomes" id="UP001385951">
    <property type="component" value="Unassembled WGS sequence"/>
</dbReference>
<accession>A0AAW0FYZ4</accession>
<comment type="caution">
    <text evidence="3">The sequence shown here is derived from an EMBL/GenBank/DDBJ whole genome shotgun (WGS) entry which is preliminary data.</text>
</comment>
<gene>
    <name evidence="3" type="ORF">QCA50_010338</name>
</gene>
<evidence type="ECO:0000256" key="1">
    <source>
        <dbReference type="SAM" id="MobiDB-lite"/>
    </source>
</evidence>
<sequence>MHRFQISIFGAISVVFSVFGVNQGIFSHNSALDAMAAGWLILAIVNILWTLYFTSEEDSLMLHIFNSLGTGGLTPPSRRRRTRPMSVHNMGVGNGYSAPYATPPGAGMGTVGYETKMGGSFTGGPVRSDAGSFKQSDRTMEQGVSVEEVEEASTNQALSMDLRTPQR</sequence>
<proteinExistence type="predicted"/>
<keyword evidence="4" id="KW-1185">Reference proteome</keyword>
<feature type="transmembrane region" description="Helical" evidence="2">
    <location>
        <begin position="36"/>
        <end position="54"/>
    </location>
</feature>
<dbReference type="EMBL" id="JASBNA010000016">
    <property type="protein sequence ID" value="KAK7686738.1"/>
    <property type="molecule type" value="Genomic_DNA"/>
</dbReference>